<proteinExistence type="predicted"/>
<reference evidence="2" key="1">
    <citation type="submission" date="2017-08" db="EMBL/GenBank/DDBJ databases">
        <title>Direct submision.</title>
        <authorList>
            <person name="Kim S.-J."/>
            <person name="Rhee S.-K."/>
        </authorList>
    </citation>
    <scope>NUCLEOTIDE SEQUENCE [LARGE SCALE GENOMIC DNA]</scope>
    <source>
        <strain evidence="2">GI5</strain>
    </source>
</reference>
<dbReference type="Proteomes" id="UP000235116">
    <property type="component" value="Chromosome"/>
</dbReference>
<dbReference type="EMBL" id="CP022684">
    <property type="protein sequence ID" value="AUM12547.1"/>
    <property type="molecule type" value="Genomic_DNA"/>
</dbReference>
<dbReference type="AlphaFoldDB" id="A0A2K9LJZ0"/>
<evidence type="ECO:0000313" key="1">
    <source>
        <dbReference type="EMBL" id="AUM12547.1"/>
    </source>
</evidence>
<accession>A0A2K9LJZ0</accession>
<name>A0A2K9LJZ0_9GAMM</name>
<protein>
    <submittedName>
        <fullName evidence="1">Uncharacterized protein</fullName>
    </submittedName>
</protein>
<gene>
    <name evidence="1" type="ORF">Kalk_08995</name>
</gene>
<organism evidence="1 2">
    <name type="scientific">Ketobacter alkanivorans</name>
    <dbReference type="NCBI Taxonomy" id="1917421"/>
    <lineage>
        <taxon>Bacteria</taxon>
        <taxon>Pseudomonadati</taxon>
        <taxon>Pseudomonadota</taxon>
        <taxon>Gammaproteobacteria</taxon>
        <taxon>Pseudomonadales</taxon>
        <taxon>Ketobacteraceae</taxon>
        <taxon>Ketobacter</taxon>
    </lineage>
</organism>
<sequence length="108" mass="11561">MASRAVIIGAPLLKTKTAQNGYNMNRIVAQILLAVATICGSGCQTYPILPDLKGNAAIVLGFTTDSAQPYEGGTLQSDIDEYKSQCILRYIEKPQQVSGGHHVLVGRQ</sequence>
<dbReference type="KEGG" id="kak:Kalk_08995"/>
<keyword evidence="2" id="KW-1185">Reference proteome</keyword>
<evidence type="ECO:0000313" key="2">
    <source>
        <dbReference type="Proteomes" id="UP000235116"/>
    </source>
</evidence>